<name>A0A0W0CLH5_CANGB</name>
<feature type="region of interest" description="Disordered" evidence="1">
    <location>
        <begin position="1"/>
        <end position="110"/>
    </location>
</feature>
<gene>
    <name evidence="2" type="ORF">AO440_000074</name>
</gene>
<accession>A0A0W0CLH5</accession>
<evidence type="ECO:0000313" key="2">
    <source>
        <dbReference type="EMBL" id="KTA96910.1"/>
    </source>
</evidence>
<dbReference type="VEuPathDB" id="FungiDB:GVI51_A01749"/>
<feature type="compositionally biased region" description="Polar residues" evidence="1">
    <location>
        <begin position="53"/>
        <end position="65"/>
    </location>
</feature>
<feature type="compositionally biased region" description="Basic and acidic residues" evidence="1">
    <location>
        <begin position="7"/>
        <end position="19"/>
    </location>
</feature>
<dbReference type="Proteomes" id="UP000054886">
    <property type="component" value="Unassembled WGS sequence"/>
</dbReference>
<dbReference type="VEuPathDB" id="FungiDB:B1J91_A02002g"/>
<dbReference type="AlphaFoldDB" id="A0A0W0CLH5"/>
<comment type="caution">
    <text evidence="2">The sequence shown here is derived from an EMBL/GenBank/DDBJ whole genome shotgun (WGS) entry which is preliminary data.</text>
</comment>
<proteinExistence type="predicted"/>
<dbReference type="PhylomeDB" id="A0A0W0CLH5"/>
<dbReference type="OrthoDB" id="4058540at2759"/>
<organism evidence="2 3">
    <name type="scientific">Candida glabrata</name>
    <name type="common">Yeast</name>
    <name type="synonym">Torulopsis glabrata</name>
    <dbReference type="NCBI Taxonomy" id="5478"/>
    <lineage>
        <taxon>Eukaryota</taxon>
        <taxon>Fungi</taxon>
        <taxon>Dikarya</taxon>
        <taxon>Ascomycota</taxon>
        <taxon>Saccharomycotina</taxon>
        <taxon>Saccharomycetes</taxon>
        <taxon>Saccharomycetales</taxon>
        <taxon>Saccharomycetaceae</taxon>
        <taxon>Nakaseomyces</taxon>
    </lineage>
</organism>
<evidence type="ECO:0000313" key="3">
    <source>
        <dbReference type="Proteomes" id="UP000054886"/>
    </source>
</evidence>
<dbReference type="EMBL" id="LLZZ01000165">
    <property type="protein sequence ID" value="KTA96910.1"/>
    <property type="molecule type" value="Genomic_DNA"/>
</dbReference>
<sequence>MMNHSYTHIEEAPEAKEQDIQTPPQFLNRRRSSNYIDALSSKRNEESDPISMDMQNARHQLSSIEQSDHDSKTSNCNKVAEEDEVDYMKRNNHSRQQERPLTGRRRSSFEYEDFKKNIYNRSKLFE</sequence>
<dbReference type="VEuPathDB" id="FungiDB:CAGL0A02002g"/>
<protein>
    <submittedName>
        <fullName evidence="2">Inhibitor of glycogen debranching 1</fullName>
    </submittedName>
</protein>
<evidence type="ECO:0000256" key="1">
    <source>
        <dbReference type="SAM" id="MobiDB-lite"/>
    </source>
</evidence>
<dbReference type="VEuPathDB" id="FungiDB:GWK60_A01815"/>
<reference evidence="2 3" key="1">
    <citation type="submission" date="2015-10" db="EMBL/GenBank/DDBJ databases">
        <title>Draft genomes sequences of Candida glabrata isolates 1A, 1B, 2A, 2B, 3A and 3B.</title>
        <authorList>
            <person name="Haavelsrud O.E."/>
            <person name="Gaustad P."/>
        </authorList>
    </citation>
    <scope>NUCLEOTIDE SEQUENCE [LARGE SCALE GENOMIC DNA]</scope>
    <source>
        <strain evidence="2">910700640</strain>
    </source>
</reference>